<organism evidence="1 2">
    <name type="scientific">Christiangramia flava JLT2011</name>
    <dbReference type="NCBI Taxonomy" id="1229726"/>
    <lineage>
        <taxon>Bacteria</taxon>
        <taxon>Pseudomonadati</taxon>
        <taxon>Bacteroidota</taxon>
        <taxon>Flavobacteriia</taxon>
        <taxon>Flavobacteriales</taxon>
        <taxon>Flavobacteriaceae</taxon>
        <taxon>Christiangramia</taxon>
    </lineage>
</organism>
<proteinExistence type="predicted"/>
<dbReference type="SUPFAM" id="SSF54373">
    <property type="entry name" value="FAD-linked reductases, C-terminal domain"/>
    <property type="match status" value="1"/>
</dbReference>
<dbReference type="Proteomes" id="UP000186230">
    <property type="component" value="Chromosome"/>
</dbReference>
<dbReference type="KEGG" id="gfl:GRFL_1096"/>
<dbReference type="Gene3D" id="3.30.9.10">
    <property type="entry name" value="D-Amino Acid Oxidase, subunit A, domain 2"/>
    <property type="match status" value="1"/>
</dbReference>
<dbReference type="GO" id="GO:0005737">
    <property type="term" value="C:cytoplasm"/>
    <property type="evidence" value="ECO:0007669"/>
    <property type="project" value="TreeGrafter"/>
</dbReference>
<dbReference type="Pfam" id="PF01266">
    <property type="entry name" value="DAO"/>
    <property type="match status" value="1"/>
</dbReference>
<sequence length="364" mass="42188">MERFFNFAEKHFMKQDFLVVGLGLSGLAICEELEKRGHSFRVYEDNSQKSSFVAGGIFNPVILKRFTLAWDADEQLKVSIPFYQSLEQKLHIPLVHFWNIFRRFHSVEEQNNWFVATDKERLGEFLDTKLHQIDNPHISAPYSYGKVQQTGHVDTGKMLAAYRKYLAEKNSILFENFDYDQLQLEDGRVKYQDGHFESVIFCEGFGLRRNPYFQYLPLRGNKGEYITIRSRELQLKEAIKSSVFILPLGDDLYKVGATYDNQDKSPEITSQACERLVQQVRQVINCDFEVVDQVAGIRPAMIDRRPIIGRHPEHSNLYCCNGFGSRGVLAGPVMARQLLDFIDDQSGIDAEVDLNRFTKKYFQH</sequence>
<dbReference type="EMBL" id="CP016359">
    <property type="protein sequence ID" value="APU67820.1"/>
    <property type="molecule type" value="Genomic_DNA"/>
</dbReference>
<reference evidence="1 2" key="1">
    <citation type="submission" date="2016-07" db="EMBL/GenBank/DDBJ databases">
        <title>Multi-omics approach to identify versatile polysaccharide utilization systems of a marine flavobacterium Gramella flava.</title>
        <authorList>
            <person name="Tang K."/>
        </authorList>
    </citation>
    <scope>NUCLEOTIDE SEQUENCE [LARGE SCALE GENOMIC DNA]</scope>
    <source>
        <strain evidence="1 2">JLT2011</strain>
    </source>
</reference>
<name>A0A1L7I2J6_9FLAO</name>
<dbReference type="STRING" id="1229726.GRFL_1096"/>
<keyword evidence="2" id="KW-1185">Reference proteome</keyword>
<dbReference type="InterPro" id="IPR036188">
    <property type="entry name" value="FAD/NAD-bd_sf"/>
</dbReference>
<evidence type="ECO:0000313" key="1">
    <source>
        <dbReference type="EMBL" id="APU67820.1"/>
    </source>
</evidence>
<dbReference type="Gene3D" id="3.50.50.60">
    <property type="entry name" value="FAD/NAD(P)-binding domain"/>
    <property type="match status" value="1"/>
</dbReference>
<evidence type="ECO:0000313" key="2">
    <source>
        <dbReference type="Proteomes" id="UP000186230"/>
    </source>
</evidence>
<protein>
    <submittedName>
        <fullName evidence="1">Uncharacterized protein</fullName>
    </submittedName>
</protein>
<accession>A0A1L7I2J6</accession>
<dbReference type="InterPro" id="IPR006076">
    <property type="entry name" value="FAD-dep_OxRdtase"/>
</dbReference>
<gene>
    <name evidence="1" type="ORF">GRFL_1096</name>
</gene>
<dbReference type="AlphaFoldDB" id="A0A1L7I2J6"/>
<dbReference type="SUPFAM" id="SSF51971">
    <property type="entry name" value="Nucleotide-binding domain"/>
    <property type="match status" value="1"/>
</dbReference>
<dbReference type="PANTHER" id="PTHR13847">
    <property type="entry name" value="SARCOSINE DEHYDROGENASE-RELATED"/>
    <property type="match status" value="1"/>
</dbReference>